<keyword evidence="4" id="KW-1185">Reference proteome</keyword>
<reference evidence="3" key="1">
    <citation type="submission" date="2020-10" db="EMBL/GenBank/DDBJ databases">
        <title>The Whole-Genome Sequence of Metschnikowia persimmonesis, a Novel Endophytic Yeast Species Isolated from Medicinal Plant Diospyros kaki Thumb.</title>
        <authorList>
            <person name="Rahmat E."/>
            <person name="Kang Y."/>
        </authorList>
    </citation>
    <scope>NUCLEOTIDE SEQUENCE</scope>
    <source>
        <strain evidence="3">KIOM G15050</strain>
    </source>
</reference>
<name>A0A8H7L958_9ASCO</name>
<dbReference type="EMBL" id="JACBPP010000009">
    <property type="protein sequence ID" value="KAF7999488.1"/>
    <property type="molecule type" value="Genomic_DNA"/>
</dbReference>
<evidence type="ECO:0000313" key="4">
    <source>
        <dbReference type="Proteomes" id="UP000649328"/>
    </source>
</evidence>
<sequence length="106" mass="11788">MDLMRLGYQSRKTGLKRKQNVAKDIHDMEDIDEFFSEAGWSISGPDASHGTSNSYAAPKAQYKANTSLRHDGNASRARAEVASSRTSALSTKISRSRWPDSRLSRI</sequence>
<feature type="region of interest" description="Disordered" evidence="1">
    <location>
        <begin position="65"/>
        <end position="106"/>
    </location>
</feature>
<feature type="domain" description="Mif2 N-terminal" evidence="2">
    <location>
        <begin position="4"/>
        <end position="87"/>
    </location>
</feature>
<organism evidence="3 4">
    <name type="scientific">Metschnikowia pulcherrima</name>
    <dbReference type="NCBI Taxonomy" id="27326"/>
    <lineage>
        <taxon>Eukaryota</taxon>
        <taxon>Fungi</taxon>
        <taxon>Dikarya</taxon>
        <taxon>Ascomycota</taxon>
        <taxon>Saccharomycotina</taxon>
        <taxon>Pichiomycetes</taxon>
        <taxon>Metschnikowiaceae</taxon>
        <taxon>Metschnikowia</taxon>
    </lineage>
</organism>
<proteinExistence type="predicted"/>
<dbReference type="AlphaFoldDB" id="A0A8H7L958"/>
<comment type="caution">
    <text evidence="3">The sequence shown here is derived from an EMBL/GenBank/DDBJ whole genome shotgun (WGS) entry which is preliminary data.</text>
</comment>
<dbReference type="InterPro" id="IPR028929">
    <property type="entry name" value="Mif2_N"/>
</dbReference>
<feature type="compositionally biased region" description="Basic and acidic residues" evidence="1">
    <location>
        <begin position="97"/>
        <end position="106"/>
    </location>
</feature>
<feature type="compositionally biased region" description="Basic and acidic residues" evidence="1">
    <location>
        <begin position="68"/>
        <end position="79"/>
    </location>
</feature>
<evidence type="ECO:0000259" key="2">
    <source>
        <dbReference type="Pfam" id="PF15624"/>
    </source>
</evidence>
<protein>
    <recommendedName>
        <fullName evidence="2">Mif2 N-terminal domain-containing protein</fullName>
    </recommendedName>
</protein>
<dbReference type="OrthoDB" id="1939643at2759"/>
<dbReference type="Pfam" id="PF15624">
    <property type="entry name" value="Mif2_N"/>
    <property type="match status" value="1"/>
</dbReference>
<gene>
    <name evidence="3" type="ORF">HF325_006164</name>
</gene>
<accession>A0A8H7L958</accession>
<dbReference type="Proteomes" id="UP000649328">
    <property type="component" value="Unassembled WGS sequence"/>
</dbReference>
<evidence type="ECO:0000313" key="3">
    <source>
        <dbReference type="EMBL" id="KAF7999488.1"/>
    </source>
</evidence>
<evidence type="ECO:0000256" key="1">
    <source>
        <dbReference type="SAM" id="MobiDB-lite"/>
    </source>
</evidence>